<organism evidence="4 5">
    <name type="scientific">Microdochium bolleyi</name>
    <dbReference type="NCBI Taxonomy" id="196109"/>
    <lineage>
        <taxon>Eukaryota</taxon>
        <taxon>Fungi</taxon>
        <taxon>Dikarya</taxon>
        <taxon>Ascomycota</taxon>
        <taxon>Pezizomycotina</taxon>
        <taxon>Sordariomycetes</taxon>
        <taxon>Xylariomycetidae</taxon>
        <taxon>Xylariales</taxon>
        <taxon>Microdochiaceae</taxon>
        <taxon>Microdochium</taxon>
    </lineage>
</organism>
<dbReference type="InterPro" id="IPR013078">
    <property type="entry name" value="His_Pase_superF_clade-1"/>
</dbReference>
<dbReference type="GO" id="GO:0004331">
    <property type="term" value="F:fructose-2,6-bisphosphate 2-phosphatase activity"/>
    <property type="evidence" value="ECO:0007669"/>
    <property type="project" value="TreeGrafter"/>
</dbReference>
<dbReference type="STRING" id="196109.A0A136JIV2"/>
<feature type="binding site" evidence="2">
    <location>
        <position position="63"/>
    </location>
    <ligand>
        <name>substrate</name>
    </ligand>
</feature>
<gene>
    <name evidence="4" type="ORF">Micbo1qcDRAFT_229811</name>
</gene>
<evidence type="ECO:0000256" key="2">
    <source>
        <dbReference type="PIRSR" id="PIRSR613078-2"/>
    </source>
</evidence>
<dbReference type="InterPro" id="IPR001345">
    <property type="entry name" value="PG/BPGM_mutase_AS"/>
</dbReference>
<dbReference type="PANTHER" id="PTHR46517:SF1">
    <property type="entry name" value="FRUCTOSE-2,6-BISPHOSPHATASE TIGAR"/>
    <property type="match status" value="1"/>
</dbReference>
<feature type="region of interest" description="Disordered" evidence="3">
    <location>
        <begin position="94"/>
        <end position="131"/>
    </location>
</feature>
<dbReference type="InParanoid" id="A0A136JIV2"/>
<dbReference type="SUPFAM" id="SSF53254">
    <property type="entry name" value="Phosphoglycerate mutase-like"/>
    <property type="match status" value="1"/>
</dbReference>
<reference evidence="5" key="1">
    <citation type="submission" date="2016-02" db="EMBL/GenBank/DDBJ databases">
        <title>Draft genome sequence of Microdochium bolleyi, a fungal endophyte of beachgrass.</title>
        <authorList>
            <consortium name="DOE Joint Genome Institute"/>
            <person name="David A.S."/>
            <person name="May G."/>
            <person name="Haridas S."/>
            <person name="Lim J."/>
            <person name="Wang M."/>
            <person name="Labutti K."/>
            <person name="Lipzen A."/>
            <person name="Barry K."/>
            <person name="Grigoriev I.V."/>
        </authorList>
    </citation>
    <scope>NUCLEOTIDE SEQUENCE [LARGE SCALE GENOMIC DNA]</scope>
    <source>
        <strain evidence="5">J235TASD1</strain>
    </source>
</reference>
<dbReference type="GO" id="GO:0043456">
    <property type="term" value="P:regulation of pentose-phosphate shunt"/>
    <property type="evidence" value="ECO:0007669"/>
    <property type="project" value="TreeGrafter"/>
</dbReference>
<dbReference type="Proteomes" id="UP000070501">
    <property type="component" value="Unassembled WGS sequence"/>
</dbReference>
<dbReference type="OrthoDB" id="354304at2759"/>
<evidence type="ECO:0000313" key="4">
    <source>
        <dbReference type="EMBL" id="KXJ97056.1"/>
    </source>
</evidence>
<dbReference type="GO" id="GO:0005829">
    <property type="term" value="C:cytosol"/>
    <property type="evidence" value="ECO:0007669"/>
    <property type="project" value="TreeGrafter"/>
</dbReference>
<feature type="binding site" evidence="2">
    <location>
        <begin position="7"/>
        <end position="14"/>
    </location>
    <ligand>
        <name>substrate</name>
    </ligand>
</feature>
<dbReference type="CDD" id="cd07067">
    <property type="entry name" value="HP_PGM_like"/>
    <property type="match status" value="1"/>
</dbReference>
<dbReference type="GO" id="GO:0045820">
    <property type="term" value="P:negative regulation of glycolytic process"/>
    <property type="evidence" value="ECO:0007669"/>
    <property type="project" value="TreeGrafter"/>
</dbReference>
<proteinExistence type="predicted"/>
<dbReference type="PANTHER" id="PTHR46517">
    <property type="entry name" value="FRUCTOSE-2,6-BISPHOSPHATASE TIGAR"/>
    <property type="match status" value="1"/>
</dbReference>
<dbReference type="AlphaFoldDB" id="A0A136JIV2"/>
<dbReference type="InterPro" id="IPR029033">
    <property type="entry name" value="His_PPase_superfam"/>
</dbReference>
<name>A0A136JIV2_9PEZI</name>
<dbReference type="FunCoup" id="A0A136JIV2">
    <property type="interactions" value="142"/>
</dbReference>
<dbReference type="InterPro" id="IPR051695">
    <property type="entry name" value="Phosphoglycerate_Mutase"/>
</dbReference>
<feature type="compositionally biased region" description="Basic and acidic residues" evidence="3">
    <location>
        <begin position="94"/>
        <end position="120"/>
    </location>
</feature>
<keyword evidence="1" id="KW-0378">Hydrolase</keyword>
<dbReference type="Pfam" id="PF00300">
    <property type="entry name" value="His_Phos_1"/>
    <property type="match status" value="1"/>
</dbReference>
<accession>A0A136JIV2</accession>
<evidence type="ECO:0000313" key="5">
    <source>
        <dbReference type="Proteomes" id="UP000070501"/>
    </source>
</evidence>
<keyword evidence="5" id="KW-1185">Reference proteome</keyword>
<protein>
    <submittedName>
        <fullName evidence="4">Phosphoglycerate mutase</fullName>
    </submittedName>
</protein>
<evidence type="ECO:0000256" key="1">
    <source>
        <dbReference type="ARBA" id="ARBA00022801"/>
    </source>
</evidence>
<feature type="compositionally biased region" description="Basic residues" evidence="3">
    <location>
        <begin position="285"/>
        <end position="294"/>
    </location>
</feature>
<dbReference type="Gene3D" id="3.40.50.1240">
    <property type="entry name" value="Phosphoglycerate mutase-like"/>
    <property type="match status" value="1"/>
</dbReference>
<evidence type="ECO:0000256" key="3">
    <source>
        <dbReference type="SAM" id="MobiDB-lite"/>
    </source>
</evidence>
<dbReference type="SMART" id="SM00855">
    <property type="entry name" value="PGAM"/>
    <property type="match status" value="1"/>
</dbReference>
<dbReference type="EMBL" id="KQ964245">
    <property type="protein sequence ID" value="KXJ97056.1"/>
    <property type="molecule type" value="Genomic_DNA"/>
</dbReference>
<dbReference type="PROSITE" id="PS00175">
    <property type="entry name" value="PG_MUTASE"/>
    <property type="match status" value="1"/>
</dbReference>
<feature type="region of interest" description="Disordered" evidence="3">
    <location>
        <begin position="263"/>
        <end position="294"/>
    </location>
</feature>
<sequence>MRLLLIRHGESVDNVAGLYAGSRDSPLTNHGVLQAKRLGAHLAARRHTTFGPVTRIFTSNLQRAYRTAEAIADAQQQQHNNEDDESCRPHVERLTELREKDFGSDEGKKYGTRATEKRDPGTSPSDAETRESMRARVDRFLTAHLEPYLLELSPLPANTDVIVIVAHGIILNSLVRALLARYPTQSGYQVGSPMGSSDFSVAWSNTGVLQAQLRVVPATISSAPKVDVSSVDASTNKRPRLGPFVIESTNNVDHLQGLKKTRGGIGSSKFDSRQKTMDTFFAPTAKKRKHDGSN</sequence>